<keyword evidence="1" id="KW-0805">Transcription regulation</keyword>
<proteinExistence type="predicted"/>
<feature type="domain" description="HTH tetR-type" evidence="5">
    <location>
        <begin position="8"/>
        <end position="68"/>
    </location>
</feature>
<evidence type="ECO:0000313" key="6">
    <source>
        <dbReference type="EMBL" id="QPS83230.1"/>
    </source>
</evidence>
<keyword evidence="7" id="KW-1185">Reference proteome</keyword>
<evidence type="ECO:0000256" key="3">
    <source>
        <dbReference type="ARBA" id="ARBA00023163"/>
    </source>
</evidence>
<dbReference type="InterPro" id="IPR009057">
    <property type="entry name" value="Homeodomain-like_sf"/>
</dbReference>
<dbReference type="InterPro" id="IPR050109">
    <property type="entry name" value="HTH-type_TetR-like_transc_reg"/>
</dbReference>
<sequence>MTKTTRRPSSRDKILDAATALVSERGVQQLTIEAAAAAAGVTKAGLIYHFKTRDELLVAVVESMARTIDLYSRAAEEQRASRVNDASRGSQSELQSAMMELVEMTFQMPPQLQRLMRNLLEAHFSHPDLLPPVQALFERSYGIASECADPGRALLISLAMDGMQLIDLLRLHQFTSEQRNAVRKTVEELIAQLP</sequence>
<organism evidence="6 7">
    <name type="scientific">Delftia lacustris</name>
    <dbReference type="NCBI Taxonomy" id="558537"/>
    <lineage>
        <taxon>Bacteria</taxon>
        <taxon>Pseudomonadati</taxon>
        <taxon>Pseudomonadota</taxon>
        <taxon>Betaproteobacteria</taxon>
        <taxon>Burkholderiales</taxon>
        <taxon>Comamonadaceae</taxon>
        <taxon>Delftia</taxon>
    </lineage>
</organism>
<reference evidence="6 7" key="1">
    <citation type="submission" date="2020-12" db="EMBL/GenBank/DDBJ databases">
        <title>FDA dAtabase for Regulatory Grade micrObial Sequences (FDA-ARGOS): Supporting development and validation of Infectious Disease Dx tests.</title>
        <authorList>
            <person name="Sproer C."/>
            <person name="Gronow S."/>
            <person name="Severitt S."/>
            <person name="Schroder I."/>
            <person name="Tallon L."/>
            <person name="Sadzewicz L."/>
            <person name="Zhao X."/>
            <person name="Boylan J."/>
            <person name="Ott S."/>
            <person name="Bowen H."/>
            <person name="Vavikolanu K."/>
            <person name="Mehta A."/>
            <person name="Aluvathingal J."/>
            <person name="Nadendla S."/>
            <person name="Lowell S."/>
            <person name="Myers T."/>
            <person name="Yan Y."/>
            <person name="Sichtig H."/>
        </authorList>
    </citation>
    <scope>NUCLEOTIDE SEQUENCE [LARGE SCALE GENOMIC DNA]</scope>
    <source>
        <strain evidence="6 7">FDAARGOS_890</strain>
    </source>
</reference>
<dbReference type="RefSeq" id="WP_016445447.1">
    <property type="nucleotide sequence ID" value="NZ_AP025556.1"/>
</dbReference>
<evidence type="ECO:0000256" key="4">
    <source>
        <dbReference type="PROSITE-ProRule" id="PRU00335"/>
    </source>
</evidence>
<keyword evidence="3" id="KW-0804">Transcription</keyword>
<protein>
    <submittedName>
        <fullName evidence="6">TetR family transcriptional regulator</fullName>
    </submittedName>
</protein>
<dbReference type="PRINTS" id="PR00455">
    <property type="entry name" value="HTHTETR"/>
</dbReference>
<evidence type="ECO:0000256" key="2">
    <source>
        <dbReference type="ARBA" id="ARBA00023125"/>
    </source>
</evidence>
<dbReference type="Pfam" id="PF17937">
    <property type="entry name" value="TetR_C_28"/>
    <property type="match status" value="1"/>
</dbReference>
<dbReference type="GO" id="GO:0000976">
    <property type="term" value="F:transcription cis-regulatory region binding"/>
    <property type="evidence" value="ECO:0007669"/>
    <property type="project" value="TreeGrafter"/>
</dbReference>
<dbReference type="PANTHER" id="PTHR30055:SF234">
    <property type="entry name" value="HTH-TYPE TRANSCRIPTIONAL REGULATOR BETI"/>
    <property type="match status" value="1"/>
</dbReference>
<evidence type="ECO:0000256" key="1">
    <source>
        <dbReference type="ARBA" id="ARBA00023015"/>
    </source>
</evidence>
<dbReference type="GeneID" id="83663269"/>
<evidence type="ECO:0000313" key="7">
    <source>
        <dbReference type="Proteomes" id="UP000595064"/>
    </source>
</evidence>
<accession>A0A7T2YWY8</accession>
<dbReference type="Pfam" id="PF00440">
    <property type="entry name" value="TetR_N"/>
    <property type="match status" value="1"/>
</dbReference>
<name>A0A7T2YWY8_9BURK</name>
<keyword evidence="2 4" id="KW-0238">DNA-binding</keyword>
<dbReference type="Proteomes" id="UP000595064">
    <property type="component" value="Chromosome"/>
</dbReference>
<dbReference type="InterPro" id="IPR041479">
    <property type="entry name" value="TetR_CgmR_C"/>
</dbReference>
<dbReference type="AlphaFoldDB" id="A0A7T2YWY8"/>
<dbReference type="PROSITE" id="PS50977">
    <property type="entry name" value="HTH_TETR_2"/>
    <property type="match status" value="1"/>
</dbReference>
<dbReference type="SUPFAM" id="SSF46689">
    <property type="entry name" value="Homeodomain-like"/>
    <property type="match status" value="1"/>
</dbReference>
<feature type="DNA-binding region" description="H-T-H motif" evidence="4">
    <location>
        <begin position="31"/>
        <end position="50"/>
    </location>
</feature>
<gene>
    <name evidence="6" type="ORF">I6G47_09235</name>
</gene>
<dbReference type="PANTHER" id="PTHR30055">
    <property type="entry name" value="HTH-TYPE TRANSCRIPTIONAL REGULATOR RUTR"/>
    <property type="match status" value="1"/>
</dbReference>
<dbReference type="InterPro" id="IPR001647">
    <property type="entry name" value="HTH_TetR"/>
</dbReference>
<dbReference type="EMBL" id="CP065748">
    <property type="protein sequence ID" value="QPS83230.1"/>
    <property type="molecule type" value="Genomic_DNA"/>
</dbReference>
<dbReference type="GO" id="GO:0003700">
    <property type="term" value="F:DNA-binding transcription factor activity"/>
    <property type="evidence" value="ECO:0007669"/>
    <property type="project" value="TreeGrafter"/>
</dbReference>
<dbReference type="Gene3D" id="1.10.357.10">
    <property type="entry name" value="Tetracycline Repressor, domain 2"/>
    <property type="match status" value="1"/>
</dbReference>
<evidence type="ECO:0000259" key="5">
    <source>
        <dbReference type="PROSITE" id="PS50977"/>
    </source>
</evidence>
<dbReference type="KEGG" id="dla:I6G47_09235"/>